<organism evidence="1 2">
    <name type="scientific">Brevibacterium paucivorans</name>
    <dbReference type="NCBI Taxonomy" id="170994"/>
    <lineage>
        <taxon>Bacteria</taxon>
        <taxon>Bacillati</taxon>
        <taxon>Actinomycetota</taxon>
        <taxon>Actinomycetes</taxon>
        <taxon>Micrococcales</taxon>
        <taxon>Brevibacteriaceae</taxon>
        <taxon>Brevibacterium</taxon>
    </lineage>
</organism>
<dbReference type="AlphaFoldDB" id="A0A2N6VR91"/>
<dbReference type="SUPFAM" id="SSF53474">
    <property type="entry name" value="alpha/beta-Hydrolases"/>
    <property type="match status" value="1"/>
</dbReference>
<reference evidence="1 2" key="1">
    <citation type="submission" date="2017-09" db="EMBL/GenBank/DDBJ databases">
        <title>Bacterial strain isolated from the female urinary microbiota.</title>
        <authorList>
            <person name="Thomas-White K."/>
            <person name="Kumar N."/>
            <person name="Forster S."/>
            <person name="Putonti C."/>
            <person name="Lawley T."/>
            <person name="Wolfe A.J."/>
        </authorList>
    </citation>
    <scope>NUCLEOTIDE SEQUENCE [LARGE SCALE GENOMIC DNA]</scope>
    <source>
        <strain evidence="1 2">UMB1301</strain>
    </source>
</reference>
<dbReference type="OrthoDB" id="8421922at2"/>
<dbReference type="Gene3D" id="3.40.50.1820">
    <property type="entry name" value="alpha/beta hydrolase"/>
    <property type="match status" value="1"/>
</dbReference>
<evidence type="ECO:0000313" key="1">
    <source>
        <dbReference type="EMBL" id="PMD06627.1"/>
    </source>
</evidence>
<accession>A0A2N6VR91</accession>
<proteinExistence type="predicted"/>
<evidence type="ECO:0000313" key="2">
    <source>
        <dbReference type="Proteomes" id="UP000235598"/>
    </source>
</evidence>
<dbReference type="InterPro" id="IPR029058">
    <property type="entry name" value="AB_hydrolase_fold"/>
</dbReference>
<protein>
    <recommendedName>
        <fullName evidence="3">Alpha/beta hydrolase</fullName>
    </recommendedName>
</protein>
<dbReference type="Proteomes" id="UP000235598">
    <property type="component" value="Unassembled WGS sequence"/>
</dbReference>
<gene>
    <name evidence="1" type="ORF">CJ199_04555</name>
</gene>
<evidence type="ECO:0008006" key="3">
    <source>
        <dbReference type="Google" id="ProtNLM"/>
    </source>
</evidence>
<comment type="caution">
    <text evidence="1">The sequence shown here is derived from an EMBL/GenBank/DDBJ whole genome shotgun (WGS) entry which is preliminary data.</text>
</comment>
<dbReference type="RefSeq" id="WP_102238269.1">
    <property type="nucleotide sequence ID" value="NZ_PNHK01000001.1"/>
</dbReference>
<name>A0A2N6VR91_9MICO</name>
<dbReference type="EMBL" id="PNHK01000001">
    <property type="protein sequence ID" value="PMD06627.1"/>
    <property type="molecule type" value="Genomic_DNA"/>
</dbReference>
<sequence>MIQWKRGYNPSEWGTPIILAGADEIAELKATSGMVTFSGGECPVDFLYEYVGSDTTFVSFHAALSVGTEELPVFTGRSISEGLGVNRVFFSDPSLIMDSDLTLGWFLGTKSLDYPEIAYSTIRALQERFGGQNLVFFGSSGGGFASLKIAHRFPESLAICVNPQTKVTDYGQVFWERYARLCHDAVDEVDARRILDGRLGADVRSLYAQGMSNYVLYLQNAFDSHVRLHMLPFIESVASPERVGALFGWNWGQGHRPPPAQVLRQVLRHSGRVWGDWNRLFELAEAHVAPTRRDILSVLSRAKKEIDAQQE</sequence>